<reference evidence="6" key="3">
    <citation type="submission" date="2021-05" db="UniProtKB">
        <authorList>
            <consortium name="EnsemblPlants"/>
        </authorList>
    </citation>
    <scope>IDENTIFICATION</scope>
    <source>
        <strain evidence="6">cv. B73</strain>
    </source>
</reference>
<feature type="domain" description="EF-hand" evidence="5">
    <location>
        <begin position="148"/>
        <end position="174"/>
    </location>
</feature>
<dbReference type="PROSITE" id="PS50222">
    <property type="entry name" value="EF_HAND_2"/>
    <property type="match status" value="2"/>
</dbReference>
<dbReference type="SMART" id="SM00054">
    <property type="entry name" value="EFh"/>
    <property type="match status" value="4"/>
</dbReference>
<keyword evidence="7" id="KW-1185">Reference proteome</keyword>
<dbReference type="SUPFAM" id="SSF47473">
    <property type="entry name" value="EF-hand"/>
    <property type="match status" value="1"/>
</dbReference>
<dbReference type="Proteomes" id="UP000007305">
    <property type="component" value="Chromosome 10"/>
</dbReference>
<keyword evidence="1" id="KW-0479">Metal-binding</keyword>
<sequence>MAATFRPGQEPPTSSSASACPGSRSASTTPPPPPASRTSTPSAASSSGCFLPTTTTPAGPAASTPSSAPCTGTSARTRRWTCGSGSRTCSRSSTGRPGASASASASASWRPGCAGRPPPGWTPSRGGRWLRTTRTATVPSRCASSSQFASADRDGDGSLNAVEFNDFLHPEDSSQESVMLWLLKDKLRHMDHDGDGRLSQEEFVAQSHIIISGARHADDGGHAHDLERAEAAKKFTELDADKDNYLTVEEARCVLQSLVTGEFSYATSHAKFLMKADVNHDGKLSLEEMLDDYISFYSTVYMDDHYASEGEVDSDSRDEL</sequence>
<dbReference type="Pfam" id="PF13202">
    <property type="entry name" value="EF-hand_5"/>
    <property type="match status" value="2"/>
</dbReference>
<evidence type="ECO:0000256" key="4">
    <source>
        <dbReference type="SAM" id="MobiDB-lite"/>
    </source>
</evidence>
<dbReference type="AlphaFoldDB" id="A0A804RP82"/>
<reference evidence="6" key="2">
    <citation type="submission" date="2019-07" db="EMBL/GenBank/DDBJ databases">
        <authorList>
            <person name="Seetharam A."/>
            <person name="Woodhouse M."/>
            <person name="Cannon E."/>
        </authorList>
    </citation>
    <scope>NUCLEOTIDE SEQUENCE [LARGE SCALE GENOMIC DNA]</scope>
    <source>
        <strain evidence="6">cv. B73</strain>
    </source>
</reference>
<dbReference type="GO" id="GO:0005509">
    <property type="term" value="F:calcium ion binding"/>
    <property type="evidence" value="ECO:0007669"/>
    <property type="project" value="InterPro"/>
</dbReference>
<gene>
    <name evidence="6" type="primary">LOC100274210</name>
</gene>
<feature type="domain" description="EF-hand" evidence="5">
    <location>
        <begin position="226"/>
        <end position="261"/>
    </location>
</feature>
<dbReference type="Gene3D" id="1.10.238.10">
    <property type="entry name" value="EF-hand"/>
    <property type="match status" value="2"/>
</dbReference>
<feature type="region of interest" description="Disordered" evidence="4">
    <location>
        <begin position="1"/>
        <end position="128"/>
    </location>
</feature>
<dbReference type="Gramene" id="Zm00001eb433930_T005">
    <property type="protein sequence ID" value="Zm00001eb433930_P005"/>
    <property type="gene ID" value="Zm00001eb433930"/>
</dbReference>
<evidence type="ECO:0000313" key="7">
    <source>
        <dbReference type="Proteomes" id="UP000007305"/>
    </source>
</evidence>
<keyword evidence="3" id="KW-0106">Calcium</keyword>
<reference evidence="7" key="1">
    <citation type="journal article" date="2009" name="Science">
        <title>The B73 maize genome: complexity, diversity, and dynamics.</title>
        <authorList>
            <person name="Schnable P.S."/>
            <person name="Ware D."/>
            <person name="Fulton R.S."/>
            <person name="Stein J.C."/>
            <person name="Wei F."/>
            <person name="Pasternak S."/>
            <person name="Liang C."/>
            <person name="Zhang J."/>
            <person name="Fulton L."/>
            <person name="Graves T.A."/>
            <person name="Minx P."/>
            <person name="Reily A.D."/>
            <person name="Courtney L."/>
            <person name="Kruchowski S.S."/>
            <person name="Tomlinson C."/>
            <person name="Strong C."/>
            <person name="Delehaunty K."/>
            <person name="Fronick C."/>
            <person name="Courtney B."/>
            <person name="Rock S.M."/>
            <person name="Belter E."/>
            <person name="Du F."/>
            <person name="Kim K."/>
            <person name="Abbott R.M."/>
            <person name="Cotton M."/>
            <person name="Levy A."/>
            <person name="Marchetto P."/>
            <person name="Ochoa K."/>
            <person name="Jackson S.M."/>
            <person name="Gillam B."/>
            <person name="Chen W."/>
            <person name="Yan L."/>
            <person name="Higginbotham J."/>
            <person name="Cardenas M."/>
            <person name="Waligorski J."/>
            <person name="Applebaum E."/>
            <person name="Phelps L."/>
            <person name="Falcone J."/>
            <person name="Kanchi K."/>
            <person name="Thane T."/>
            <person name="Scimone A."/>
            <person name="Thane N."/>
            <person name="Henke J."/>
            <person name="Wang T."/>
            <person name="Ruppert J."/>
            <person name="Shah N."/>
            <person name="Rotter K."/>
            <person name="Hodges J."/>
            <person name="Ingenthron E."/>
            <person name="Cordes M."/>
            <person name="Kohlberg S."/>
            <person name="Sgro J."/>
            <person name="Delgado B."/>
            <person name="Mead K."/>
            <person name="Chinwalla A."/>
            <person name="Leonard S."/>
            <person name="Crouse K."/>
            <person name="Collura K."/>
            <person name="Kudrna D."/>
            <person name="Currie J."/>
            <person name="He R."/>
            <person name="Angelova A."/>
            <person name="Rajasekar S."/>
            <person name="Mueller T."/>
            <person name="Lomeli R."/>
            <person name="Scara G."/>
            <person name="Ko A."/>
            <person name="Delaney K."/>
            <person name="Wissotski M."/>
            <person name="Lopez G."/>
            <person name="Campos D."/>
            <person name="Braidotti M."/>
            <person name="Ashley E."/>
            <person name="Golser W."/>
            <person name="Kim H."/>
            <person name="Lee S."/>
            <person name="Lin J."/>
            <person name="Dujmic Z."/>
            <person name="Kim W."/>
            <person name="Talag J."/>
            <person name="Zuccolo A."/>
            <person name="Fan C."/>
            <person name="Sebastian A."/>
            <person name="Kramer M."/>
            <person name="Spiegel L."/>
            <person name="Nascimento L."/>
            <person name="Zutavern T."/>
            <person name="Miller B."/>
            <person name="Ambroise C."/>
            <person name="Muller S."/>
            <person name="Spooner W."/>
            <person name="Narechania A."/>
            <person name="Ren L."/>
            <person name="Wei S."/>
            <person name="Kumari S."/>
            <person name="Faga B."/>
            <person name="Levy M.J."/>
            <person name="McMahan L."/>
            <person name="Van Buren P."/>
            <person name="Vaughn M.W."/>
            <person name="Ying K."/>
            <person name="Yeh C.-T."/>
            <person name="Emrich S.J."/>
            <person name="Jia Y."/>
            <person name="Kalyanaraman A."/>
            <person name="Hsia A.-P."/>
            <person name="Barbazuk W.B."/>
            <person name="Baucom R.S."/>
            <person name="Brutnell T.P."/>
            <person name="Carpita N.C."/>
            <person name="Chaparro C."/>
            <person name="Chia J.-M."/>
            <person name="Deragon J.-M."/>
            <person name="Estill J.C."/>
            <person name="Fu Y."/>
            <person name="Jeddeloh J.A."/>
            <person name="Han Y."/>
            <person name="Lee H."/>
            <person name="Li P."/>
            <person name="Lisch D.R."/>
            <person name="Liu S."/>
            <person name="Liu Z."/>
            <person name="Nagel D.H."/>
            <person name="McCann M.C."/>
            <person name="SanMiguel P."/>
            <person name="Myers A.M."/>
            <person name="Nettleton D."/>
            <person name="Nguyen J."/>
            <person name="Penning B.W."/>
            <person name="Ponnala L."/>
            <person name="Schneider K.L."/>
            <person name="Schwartz D.C."/>
            <person name="Sharma A."/>
            <person name="Soderlund C."/>
            <person name="Springer N.M."/>
            <person name="Sun Q."/>
            <person name="Wang H."/>
            <person name="Waterman M."/>
            <person name="Westerman R."/>
            <person name="Wolfgruber T.K."/>
            <person name="Yang L."/>
            <person name="Yu Y."/>
            <person name="Zhang L."/>
            <person name="Zhou S."/>
            <person name="Zhu Q."/>
            <person name="Bennetzen J.L."/>
            <person name="Dawe R.K."/>
            <person name="Jiang J."/>
            <person name="Jiang N."/>
            <person name="Presting G.G."/>
            <person name="Wessler S.R."/>
            <person name="Aluru S."/>
            <person name="Martienssen R.A."/>
            <person name="Clifton S.W."/>
            <person name="McCombie W.R."/>
            <person name="Wing R.A."/>
            <person name="Wilson R.K."/>
        </authorList>
    </citation>
    <scope>NUCLEOTIDE SEQUENCE [LARGE SCALE GENOMIC DNA]</scope>
    <source>
        <strain evidence="7">cv. B73</strain>
    </source>
</reference>
<evidence type="ECO:0000259" key="5">
    <source>
        <dbReference type="PROSITE" id="PS50222"/>
    </source>
</evidence>
<dbReference type="EnsemblPlants" id="Zm00001eb433930_T005">
    <property type="protein sequence ID" value="Zm00001eb433930_P005"/>
    <property type="gene ID" value="Zm00001eb433930"/>
</dbReference>
<protein>
    <recommendedName>
        <fullName evidence="5">EF-hand domain-containing protein</fullName>
    </recommendedName>
</protein>
<evidence type="ECO:0000256" key="1">
    <source>
        <dbReference type="ARBA" id="ARBA00022723"/>
    </source>
</evidence>
<name>A0A804RP82_MAIZE</name>
<dbReference type="InterPro" id="IPR002048">
    <property type="entry name" value="EF_hand_dom"/>
</dbReference>
<feature type="compositionally biased region" description="Low complexity" evidence="4">
    <location>
        <begin position="11"/>
        <end position="28"/>
    </location>
</feature>
<dbReference type="InterPro" id="IPR011992">
    <property type="entry name" value="EF-hand-dom_pair"/>
</dbReference>
<dbReference type="PROSITE" id="PS00018">
    <property type="entry name" value="EF_HAND_1"/>
    <property type="match status" value="3"/>
</dbReference>
<dbReference type="Pfam" id="PF13499">
    <property type="entry name" value="EF-hand_7"/>
    <property type="match status" value="1"/>
</dbReference>
<evidence type="ECO:0000256" key="3">
    <source>
        <dbReference type="ARBA" id="ARBA00022837"/>
    </source>
</evidence>
<proteinExistence type="predicted"/>
<keyword evidence="2" id="KW-0677">Repeat</keyword>
<evidence type="ECO:0000256" key="2">
    <source>
        <dbReference type="ARBA" id="ARBA00022737"/>
    </source>
</evidence>
<accession>A0A804RP82</accession>
<feature type="compositionally biased region" description="Low complexity" evidence="4">
    <location>
        <begin position="36"/>
        <end position="108"/>
    </location>
</feature>
<evidence type="ECO:0000313" key="6">
    <source>
        <dbReference type="EnsemblPlants" id="Zm00001eb433930_P005"/>
    </source>
</evidence>
<dbReference type="PANTHER" id="PTHR10827">
    <property type="entry name" value="RETICULOCALBIN"/>
    <property type="match status" value="1"/>
</dbReference>
<organism evidence="6 7">
    <name type="scientific">Zea mays</name>
    <name type="common">Maize</name>
    <dbReference type="NCBI Taxonomy" id="4577"/>
    <lineage>
        <taxon>Eukaryota</taxon>
        <taxon>Viridiplantae</taxon>
        <taxon>Streptophyta</taxon>
        <taxon>Embryophyta</taxon>
        <taxon>Tracheophyta</taxon>
        <taxon>Spermatophyta</taxon>
        <taxon>Magnoliopsida</taxon>
        <taxon>Liliopsida</taxon>
        <taxon>Poales</taxon>
        <taxon>Poaceae</taxon>
        <taxon>PACMAD clade</taxon>
        <taxon>Panicoideae</taxon>
        <taxon>Andropogonodae</taxon>
        <taxon>Andropogoneae</taxon>
        <taxon>Tripsacinae</taxon>
        <taxon>Zea</taxon>
    </lineage>
</organism>
<dbReference type="OrthoDB" id="293868at2759"/>
<dbReference type="InterPro" id="IPR018247">
    <property type="entry name" value="EF_Hand_1_Ca_BS"/>
</dbReference>
<dbReference type="PANTHER" id="PTHR10827:SF98">
    <property type="entry name" value="45 KDA CALCIUM-BINDING PROTEIN"/>
    <property type="match status" value="1"/>
</dbReference>